<evidence type="ECO:0000259" key="1">
    <source>
        <dbReference type="Pfam" id="PF13649"/>
    </source>
</evidence>
<evidence type="ECO:0000313" key="3">
    <source>
        <dbReference type="Proteomes" id="UP000064201"/>
    </source>
</evidence>
<dbReference type="PANTHER" id="PTHR43464">
    <property type="entry name" value="METHYLTRANSFERASE"/>
    <property type="match status" value="1"/>
</dbReference>
<dbReference type="OrthoDB" id="9765084at2"/>
<proteinExistence type="predicted"/>
<dbReference type="KEGG" id="tvr:TVD_05865"/>
<dbReference type="Proteomes" id="UP000064201">
    <property type="component" value="Chromosome"/>
</dbReference>
<dbReference type="SUPFAM" id="SSF53335">
    <property type="entry name" value="S-adenosyl-L-methionine-dependent methyltransferases"/>
    <property type="match status" value="1"/>
</dbReference>
<dbReference type="RefSeq" id="WP_047251061.1">
    <property type="nucleotide sequence ID" value="NZ_CP011367.1"/>
</dbReference>
<reference evidence="2 3" key="1">
    <citation type="submission" date="2015-04" db="EMBL/GenBank/DDBJ databases">
        <title>Complete Sequence for the Genome of the Thioalkalivibrio versutus D301.</title>
        <authorList>
            <person name="Mu T."/>
            <person name="Zhou J."/>
            <person name="Xu X."/>
        </authorList>
    </citation>
    <scope>NUCLEOTIDE SEQUENCE [LARGE SCALE GENOMIC DNA]</scope>
    <source>
        <strain evidence="2 3">D301</strain>
    </source>
</reference>
<gene>
    <name evidence="2" type="ORF">TVD_05865</name>
</gene>
<dbReference type="InterPro" id="IPR041698">
    <property type="entry name" value="Methyltransf_25"/>
</dbReference>
<dbReference type="PANTHER" id="PTHR43464:SF23">
    <property type="entry name" value="JUVENILE HORMONE ACID O-METHYLTRANSFERASE"/>
    <property type="match status" value="1"/>
</dbReference>
<keyword evidence="3" id="KW-1185">Reference proteome</keyword>
<dbReference type="Pfam" id="PF13649">
    <property type="entry name" value="Methyltransf_25"/>
    <property type="match status" value="1"/>
</dbReference>
<accession>A0A0G3G7R4</accession>
<keyword evidence="2" id="KW-0489">Methyltransferase</keyword>
<dbReference type="EMBL" id="CP011367">
    <property type="protein sequence ID" value="AKJ94916.1"/>
    <property type="molecule type" value="Genomic_DNA"/>
</dbReference>
<protein>
    <submittedName>
        <fullName evidence="2">Methyltransferase type 11</fullName>
    </submittedName>
</protein>
<feature type="domain" description="Methyltransferase" evidence="1">
    <location>
        <begin position="31"/>
        <end position="127"/>
    </location>
</feature>
<keyword evidence="2" id="KW-0808">Transferase</keyword>
<dbReference type="InterPro" id="IPR029063">
    <property type="entry name" value="SAM-dependent_MTases_sf"/>
</dbReference>
<dbReference type="Gene3D" id="3.40.50.150">
    <property type="entry name" value="Vaccinia Virus protein VP39"/>
    <property type="match status" value="1"/>
</dbReference>
<organism evidence="2 3">
    <name type="scientific">Thioalkalivibrio versutus</name>
    <dbReference type="NCBI Taxonomy" id="106634"/>
    <lineage>
        <taxon>Bacteria</taxon>
        <taxon>Pseudomonadati</taxon>
        <taxon>Pseudomonadota</taxon>
        <taxon>Gammaproteobacteria</taxon>
        <taxon>Chromatiales</taxon>
        <taxon>Ectothiorhodospiraceae</taxon>
        <taxon>Thioalkalivibrio</taxon>
    </lineage>
</organism>
<dbReference type="GO" id="GO:0010420">
    <property type="term" value="F:polyprenyldihydroxybenzoate methyltransferase activity"/>
    <property type="evidence" value="ECO:0007669"/>
    <property type="project" value="TreeGrafter"/>
</dbReference>
<sequence>MRSALYDRFVLKLTTPWYAEVFQRLVKDAVVLDVGVGTAGALLANADAIRDKRLHVVGIDIDADYIAHARRRLPGSGVEDRVELRQESVYDHQGGPYEAVYFSASFMLLPEPEHALTHCCGLLKPGGRIYFTQTIQQRRARWQERLKPMLRRVTTIDFGRVTYEADFRAHIRSAGLELEEFTVLSRHGGRVSCIAVARPSVADVNTP</sequence>
<dbReference type="STRING" id="106634.TVD_05865"/>
<dbReference type="GO" id="GO:0032259">
    <property type="term" value="P:methylation"/>
    <property type="evidence" value="ECO:0007669"/>
    <property type="project" value="UniProtKB-KW"/>
</dbReference>
<dbReference type="CDD" id="cd02440">
    <property type="entry name" value="AdoMet_MTases"/>
    <property type="match status" value="1"/>
</dbReference>
<dbReference type="AlphaFoldDB" id="A0A0G3G7R4"/>
<dbReference type="PATRIC" id="fig|106634.4.peg.1195"/>
<evidence type="ECO:0000313" key="2">
    <source>
        <dbReference type="EMBL" id="AKJ94916.1"/>
    </source>
</evidence>
<name>A0A0G3G7R4_9GAMM</name>